<reference evidence="2" key="2">
    <citation type="submission" date="2022-01" db="EMBL/GenBank/DDBJ databases">
        <authorList>
            <person name="Yamashiro T."/>
            <person name="Shiraishi A."/>
            <person name="Satake H."/>
            <person name="Nakayama K."/>
        </authorList>
    </citation>
    <scope>NUCLEOTIDE SEQUENCE</scope>
</reference>
<keyword evidence="3" id="KW-1185">Reference proteome</keyword>
<sequence>MAVPISTREHKRTVNQSVATPLKRTVASESTNQKPRHTNRKLYKHVSKTCSWWYPKFATSGDKSKPKSPIGNVNTNVSMPLGNTSRTANILEPMTPRCSTVSNTPLSSNSFAARRDNSIHRRLWVLKAHDGKSEAPN</sequence>
<protein>
    <submittedName>
        <fullName evidence="2">Uncharacterized protein</fullName>
    </submittedName>
</protein>
<feature type="region of interest" description="Disordered" evidence="1">
    <location>
        <begin position="60"/>
        <end position="84"/>
    </location>
</feature>
<comment type="caution">
    <text evidence="2">The sequence shown here is derived from an EMBL/GenBank/DDBJ whole genome shotgun (WGS) entry which is preliminary data.</text>
</comment>
<name>A0ABQ5AMA0_9ASTR</name>
<feature type="compositionally biased region" description="Polar residues" evidence="1">
    <location>
        <begin position="71"/>
        <end position="84"/>
    </location>
</feature>
<evidence type="ECO:0000313" key="3">
    <source>
        <dbReference type="Proteomes" id="UP001151760"/>
    </source>
</evidence>
<evidence type="ECO:0000256" key="1">
    <source>
        <dbReference type="SAM" id="MobiDB-lite"/>
    </source>
</evidence>
<reference evidence="2" key="1">
    <citation type="journal article" date="2022" name="Int. J. Mol. Sci.">
        <title>Draft Genome of Tanacetum Coccineum: Genomic Comparison of Closely Related Tanacetum-Family Plants.</title>
        <authorList>
            <person name="Yamashiro T."/>
            <person name="Shiraishi A."/>
            <person name="Nakayama K."/>
            <person name="Satake H."/>
        </authorList>
    </citation>
    <scope>NUCLEOTIDE SEQUENCE</scope>
</reference>
<dbReference type="EMBL" id="BQNB010012319">
    <property type="protein sequence ID" value="GJT02064.1"/>
    <property type="molecule type" value="Genomic_DNA"/>
</dbReference>
<gene>
    <name evidence="2" type="ORF">Tco_0823233</name>
</gene>
<feature type="region of interest" description="Disordered" evidence="1">
    <location>
        <begin position="1"/>
        <end position="40"/>
    </location>
</feature>
<accession>A0ABQ5AMA0</accession>
<proteinExistence type="predicted"/>
<organism evidence="2 3">
    <name type="scientific">Tanacetum coccineum</name>
    <dbReference type="NCBI Taxonomy" id="301880"/>
    <lineage>
        <taxon>Eukaryota</taxon>
        <taxon>Viridiplantae</taxon>
        <taxon>Streptophyta</taxon>
        <taxon>Embryophyta</taxon>
        <taxon>Tracheophyta</taxon>
        <taxon>Spermatophyta</taxon>
        <taxon>Magnoliopsida</taxon>
        <taxon>eudicotyledons</taxon>
        <taxon>Gunneridae</taxon>
        <taxon>Pentapetalae</taxon>
        <taxon>asterids</taxon>
        <taxon>campanulids</taxon>
        <taxon>Asterales</taxon>
        <taxon>Asteraceae</taxon>
        <taxon>Asteroideae</taxon>
        <taxon>Anthemideae</taxon>
        <taxon>Anthemidinae</taxon>
        <taxon>Tanacetum</taxon>
    </lineage>
</organism>
<dbReference type="Proteomes" id="UP001151760">
    <property type="component" value="Unassembled WGS sequence"/>
</dbReference>
<evidence type="ECO:0000313" key="2">
    <source>
        <dbReference type="EMBL" id="GJT02064.1"/>
    </source>
</evidence>